<feature type="transmembrane region" description="Helical" evidence="1">
    <location>
        <begin position="101"/>
        <end position="121"/>
    </location>
</feature>
<dbReference type="Proteomes" id="UP000019112">
    <property type="component" value="Unassembled WGS sequence"/>
</dbReference>
<keyword evidence="1" id="KW-0472">Membrane</keyword>
<feature type="transmembrane region" description="Helical" evidence="1">
    <location>
        <begin position="31"/>
        <end position="49"/>
    </location>
</feature>
<evidence type="ECO:0000256" key="1">
    <source>
        <dbReference type="SAM" id="Phobius"/>
    </source>
</evidence>
<dbReference type="STRING" id="1399147.P618_201063"/>
<accession>W6TSH9</accession>
<protein>
    <recommendedName>
        <fullName evidence="4">DUF2232 domain-containing protein</fullName>
    </recommendedName>
</protein>
<feature type="transmembrane region" description="Helical" evidence="1">
    <location>
        <begin position="163"/>
        <end position="184"/>
    </location>
</feature>
<keyword evidence="1" id="KW-0812">Transmembrane</keyword>
<evidence type="ECO:0008006" key="4">
    <source>
        <dbReference type="Google" id="ProtNLM"/>
    </source>
</evidence>
<dbReference type="RefSeq" id="WP_021826802.1">
    <property type="nucleotide sequence ID" value="NZ_AWTR02000085.1"/>
</dbReference>
<reference evidence="2 3" key="1">
    <citation type="journal article" date="2014" name="FEMS Microbiol. Lett.">
        <title>Draft genome sequences of three Holospora species (Holospora obtusa, Holospora undulata, and Holospora elegans), endonuclear symbiotic bacteria of the ciliate Paramecium caudatum.</title>
        <authorList>
            <person name="Dohra H."/>
            <person name="Tanaka K."/>
            <person name="Suzuki T."/>
            <person name="Fujishima M."/>
            <person name="Suzuki H."/>
        </authorList>
    </citation>
    <scope>NUCLEOTIDE SEQUENCE [LARGE SCALE GENOMIC DNA]</scope>
    <source>
        <strain evidence="2 3">F1</strain>
    </source>
</reference>
<evidence type="ECO:0000313" key="3">
    <source>
        <dbReference type="Proteomes" id="UP000019112"/>
    </source>
</evidence>
<feature type="transmembrane region" description="Helical" evidence="1">
    <location>
        <begin position="222"/>
        <end position="245"/>
    </location>
</feature>
<gene>
    <name evidence="2" type="ORF">P618_201063</name>
</gene>
<keyword evidence="3" id="KW-1185">Reference proteome</keyword>
<organism evidence="2 3">
    <name type="scientific">Holospora obtusa F1</name>
    <dbReference type="NCBI Taxonomy" id="1399147"/>
    <lineage>
        <taxon>Bacteria</taxon>
        <taxon>Pseudomonadati</taxon>
        <taxon>Pseudomonadota</taxon>
        <taxon>Alphaproteobacteria</taxon>
        <taxon>Holosporales</taxon>
        <taxon>Holosporaceae</taxon>
        <taxon>Holospora</taxon>
    </lineage>
</organism>
<proteinExistence type="predicted"/>
<dbReference type="OrthoDB" id="8479559at2"/>
<feature type="transmembrane region" description="Helical" evidence="1">
    <location>
        <begin position="133"/>
        <end position="154"/>
    </location>
</feature>
<feature type="transmembrane region" description="Helical" evidence="1">
    <location>
        <begin position="6"/>
        <end position="24"/>
    </location>
</feature>
<dbReference type="EMBL" id="AWTR02000085">
    <property type="protein sequence ID" value="ETZ06772.1"/>
    <property type="molecule type" value="Genomic_DNA"/>
</dbReference>
<sequence length="254" mass="28548">MQKIYQYLATAFVGVFSFVCFFAPSSFVSQGLLLGLMIPFAGVLLNIHWEVSLVLSVFAFSSLVCAEYPVAVLVAYSVYFLVPLFLLRNEKMFENEMPEGVFLKFLSFTMMILTFFVGLWWQDVMALSSAPLFLKIWPGTLSLLSGSCSGAWFLKDRIFSKNLFSVTVFNYWLLSIFLMLAIFLEDAQVIFLNMVLSAVLPFVLEGWSVLRNLCKGKSGLVFFIAASCATITGVPLVILGLYSIFKPWIRPSVK</sequence>
<name>W6TSH9_HOLOB</name>
<evidence type="ECO:0000313" key="2">
    <source>
        <dbReference type="EMBL" id="ETZ06772.1"/>
    </source>
</evidence>
<feature type="transmembrane region" description="Helical" evidence="1">
    <location>
        <begin position="69"/>
        <end position="89"/>
    </location>
</feature>
<dbReference type="AlphaFoldDB" id="W6TSH9"/>
<comment type="caution">
    <text evidence="2">The sequence shown here is derived from an EMBL/GenBank/DDBJ whole genome shotgun (WGS) entry which is preliminary data.</text>
</comment>
<feature type="transmembrane region" description="Helical" evidence="1">
    <location>
        <begin position="190"/>
        <end position="210"/>
    </location>
</feature>
<keyword evidence="1" id="KW-1133">Transmembrane helix</keyword>